<name>A0AAD9UXK2_ACRCE</name>
<organism evidence="1 2">
    <name type="scientific">Acropora cervicornis</name>
    <name type="common">Staghorn coral</name>
    <dbReference type="NCBI Taxonomy" id="6130"/>
    <lineage>
        <taxon>Eukaryota</taxon>
        <taxon>Metazoa</taxon>
        <taxon>Cnidaria</taxon>
        <taxon>Anthozoa</taxon>
        <taxon>Hexacorallia</taxon>
        <taxon>Scleractinia</taxon>
        <taxon>Astrocoeniina</taxon>
        <taxon>Acroporidae</taxon>
        <taxon>Acropora</taxon>
    </lineage>
</organism>
<proteinExistence type="predicted"/>
<evidence type="ECO:0000313" key="1">
    <source>
        <dbReference type="EMBL" id="KAK2553457.1"/>
    </source>
</evidence>
<comment type="caution">
    <text evidence="1">The sequence shown here is derived from an EMBL/GenBank/DDBJ whole genome shotgun (WGS) entry which is preliminary data.</text>
</comment>
<reference evidence="1" key="2">
    <citation type="journal article" date="2023" name="Science">
        <title>Genomic signatures of disease resistance in endangered staghorn corals.</title>
        <authorList>
            <person name="Vollmer S.V."/>
            <person name="Selwyn J.D."/>
            <person name="Despard B.A."/>
            <person name="Roesel C.L."/>
        </authorList>
    </citation>
    <scope>NUCLEOTIDE SEQUENCE</scope>
    <source>
        <strain evidence="1">K2</strain>
    </source>
</reference>
<protein>
    <submittedName>
        <fullName evidence="1">Uncharacterized protein</fullName>
    </submittedName>
</protein>
<evidence type="ECO:0000313" key="2">
    <source>
        <dbReference type="Proteomes" id="UP001249851"/>
    </source>
</evidence>
<dbReference type="AlphaFoldDB" id="A0AAD9UXK2"/>
<gene>
    <name evidence="1" type="ORF">P5673_025216</name>
</gene>
<reference evidence="1" key="1">
    <citation type="journal article" date="2023" name="G3 (Bethesda)">
        <title>Whole genome assembly and annotation of the endangered Caribbean coral Acropora cervicornis.</title>
        <authorList>
            <person name="Selwyn J.D."/>
            <person name="Vollmer S.V."/>
        </authorList>
    </citation>
    <scope>NUCLEOTIDE SEQUENCE</scope>
    <source>
        <strain evidence="1">K2</strain>
    </source>
</reference>
<dbReference type="EMBL" id="JARQWQ010000077">
    <property type="protein sequence ID" value="KAK2553457.1"/>
    <property type="molecule type" value="Genomic_DNA"/>
</dbReference>
<accession>A0AAD9UXK2</accession>
<sequence>MIPWKTELIMFRNNLRTKPKTDAIYNKKGNFSSSNCVSNTLSDRAKQSSITLNHGNTLECKACNFTEKKGADAVKKAHSDSGQHILLGSHDKLDMNNIVCKSKKYTVYHEAWPLRIHPKQPQEYVCSRCSRNKSIPKKFSEENSMIPSSLSL</sequence>
<keyword evidence="2" id="KW-1185">Reference proteome</keyword>
<dbReference type="Proteomes" id="UP001249851">
    <property type="component" value="Unassembled WGS sequence"/>
</dbReference>